<sequence length="501" mass="56903">MDFEMWGEIFDEDVATQYMIERSLPGNNNQTEFKDILSADGCRIIQTGPERDKISSAIKRGDEAELRKLTIHQSAFSEEDSAGQIPLHEAAMQNNQYILEITFKASSTDAKFRITHRGKTALFSAIEKGLLENACYLLDNGSSPDCLDHDEDSPLVIGAYVDSQDQDSATILYEASASGNPDVISLLLEYGADANIPKHSGHLPIHRVAHHGYAKALALLIPVTTREAVEESGMSPLHSAAAGGQIQCLEMLLNAGYDPNFMLHPRVRRNYDDQRRSVLYFAVTNEDMCSTKLLLEAGAMPNQDPVKCLQVALRLGNYQLIDTLLRYGANVNYFCRVNTTHFPSALQYALKDEVLLRMLLNYGYDVQRCFDCPYGDRAHVPDDYKGWSSTVIKDTMFCEVICVDFLKHLSGSLVRIMLDYVDHVRFCCKIKAILMEQKQWPEICKIQENVRCLQHLCRLRIRRCLGRLRLRAPVFMSFLNLPNYLKEYILYKEYDLYSQSC</sequence>
<dbReference type="GO" id="GO:0016567">
    <property type="term" value="P:protein ubiquitination"/>
    <property type="evidence" value="ECO:0007669"/>
    <property type="project" value="UniProtKB-UniPathway"/>
</dbReference>
<dbReference type="SUPFAM" id="SSF158235">
    <property type="entry name" value="SOCS box-like"/>
    <property type="match status" value="1"/>
</dbReference>
<evidence type="ECO:0000256" key="3">
    <source>
        <dbReference type="ARBA" id="ARBA00023043"/>
    </source>
</evidence>
<evidence type="ECO:0000256" key="1">
    <source>
        <dbReference type="ARBA" id="ARBA00004906"/>
    </source>
</evidence>
<proteinExistence type="predicted"/>
<dbReference type="PROSITE" id="PS50297">
    <property type="entry name" value="ANK_REP_REGION"/>
    <property type="match status" value="2"/>
</dbReference>
<protein>
    <submittedName>
        <fullName evidence="7">Dynein axonemal heavy chain 12 isoform X2</fullName>
    </submittedName>
</protein>
<keyword evidence="3 4" id="KW-0040">ANK repeat</keyword>
<dbReference type="Gene3D" id="1.25.40.20">
    <property type="entry name" value="Ankyrin repeat-containing domain"/>
    <property type="match status" value="2"/>
</dbReference>
<dbReference type="InterPro" id="IPR036036">
    <property type="entry name" value="SOCS_box-like_dom_sf"/>
</dbReference>
<dbReference type="InterPro" id="IPR001496">
    <property type="entry name" value="SOCS_box"/>
</dbReference>
<name>A0A2D0TBC9_ICTPU</name>
<feature type="repeat" description="ANK" evidence="4">
    <location>
        <begin position="232"/>
        <end position="264"/>
    </location>
</feature>
<dbReference type="Pfam" id="PF12796">
    <property type="entry name" value="Ank_2"/>
    <property type="match status" value="2"/>
</dbReference>
<dbReference type="GO" id="GO:0035556">
    <property type="term" value="P:intracellular signal transduction"/>
    <property type="evidence" value="ECO:0007669"/>
    <property type="project" value="InterPro"/>
</dbReference>
<dbReference type="Pfam" id="PF07525">
    <property type="entry name" value="SOCS_box"/>
    <property type="match status" value="1"/>
</dbReference>
<dbReference type="Gene3D" id="1.10.750.20">
    <property type="entry name" value="SOCS box"/>
    <property type="match status" value="1"/>
</dbReference>
<dbReference type="OrthoDB" id="194358at2759"/>
<dbReference type="FunFam" id="1.10.750.20:FF:000001">
    <property type="entry name" value="Ankyrin repeat and SOCS box containing 1"/>
    <property type="match status" value="1"/>
</dbReference>
<dbReference type="PANTHER" id="PTHR24198:SF176">
    <property type="entry name" value="ANKYRIN REPEAT AND SOCS BOX CONTAINING 14"/>
    <property type="match status" value="1"/>
</dbReference>
<dbReference type="Proteomes" id="UP000221080">
    <property type="component" value="Chromosome 21"/>
</dbReference>
<dbReference type="SUPFAM" id="SSF48403">
    <property type="entry name" value="Ankyrin repeat"/>
    <property type="match status" value="1"/>
</dbReference>
<dbReference type="SMART" id="SM00969">
    <property type="entry name" value="SOCS_box"/>
    <property type="match status" value="1"/>
</dbReference>
<dbReference type="PROSITE" id="PS50225">
    <property type="entry name" value="SOCS"/>
    <property type="match status" value="1"/>
</dbReference>
<comment type="pathway">
    <text evidence="1">Protein modification; protein ubiquitination.</text>
</comment>
<evidence type="ECO:0000256" key="4">
    <source>
        <dbReference type="PROSITE-ProRule" id="PRU00023"/>
    </source>
</evidence>
<evidence type="ECO:0000313" key="6">
    <source>
        <dbReference type="Proteomes" id="UP000221080"/>
    </source>
</evidence>
<gene>
    <name evidence="7" type="primary">LOC108280994</name>
</gene>
<dbReference type="UniPathway" id="UPA00143"/>
<dbReference type="PANTHER" id="PTHR24198">
    <property type="entry name" value="ANKYRIN REPEAT AND PROTEIN KINASE DOMAIN-CONTAINING PROTEIN"/>
    <property type="match status" value="1"/>
</dbReference>
<dbReference type="SMART" id="SM00248">
    <property type="entry name" value="ANK"/>
    <property type="match status" value="7"/>
</dbReference>
<evidence type="ECO:0000256" key="2">
    <source>
        <dbReference type="ARBA" id="ARBA00022737"/>
    </source>
</evidence>
<dbReference type="InterPro" id="IPR002110">
    <property type="entry name" value="Ankyrin_rpt"/>
</dbReference>
<keyword evidence="2" id="KW-0677">Repeat</keyword>
<dbReference type="SMART" id="SM00253">
    <property type="entry name" value="SOCS"/>
    <property type="match status" value="1"/>
</dbReference>
<dbReference type="AlphaFoldDB" id="A0A2D0TBC9"/>
<evidence type="ECO:0000313" key="7">
    <source>
        <dbReference type="RefSeq" id="XP_017352005.1"/>
    </source>
</evidence>
<evidence type="ECO:0000259" key="5">
    <source>
        <dbReference type="PROSITE" id="PS50225"/>
    </source>
</evidence>
<dbReference type="InterPro" id="IPR036770">
    <property type="entry name" value="Ankyrin_rpt-contain_sf"/>
</dbReference>
<dbReference type="GeneID" id="108280994"/>
<feature type="repeat" description="ANK" evidence="4">
    <location>
        <begin position="167"/>
        <end position="199"/>
    </location>
</feature>
<reference evidence="6" key="1">
    <citation type="journal article" date="2016" name="Nat. Commun.">
        <title>The channel catfish genome sequence provides insights into the evolution of scale formation in teleosts.</title>
        <authorList>
            <person name="Liu Z."/>
            <person name="Liu S."/>
            <person name="Yao J."/>
            <person name="Bao L."/>
            <person name="Zhang J."/>
            <person name="Li Y."/>
            <person name="Jiang C."/>
            <person name="Sun L."/>
            <person name="Wang R."/>
            <person name="Zhang Y."/>
            <person name="Zhou T."/>
            <person name="Zeng Q."/>
            <person name="Fu Q."/>
            <person name="Gao S."/>
            <person name="Li N."/>
            <person name="Koren S."/>
            <person name="Jiang Y."/>
            <person name="Zimin A."/>
            <person name="Xu P."/>
            <person name="Phillippy A.M."/>
            <person name="Geng X."/>
            <person name="Song L."/>
            <person name="Sun F."/>
            <person name="Li C."/>
            <person name="Wang X."/>
            <person name="Chen A."/>
            <person name="Jin Y."/>
            <person name="Yuan Z."/>
            <person name="Yang Y."/>
            <person name="Tan S."/>
            <person name="Peatman E."/>
            <person name="Lu J."/>
            <person name="Qin Z."/>
            <person name="Dunham R."/>
            <person name="Li Z."/>
            <person name="Sonstegard T."/>
            <person name="Feng J."/>
            <person name="Danzmann R.G."/>
            <person name="Schroeder S."/>
            <person name="Scheffler B."/>
            <person name="Duke M.V."/>
            <person name="Ballard L."/>
            <person name="Kucuktas H."/>
            <person name="Kaltenboeck L."/>
            <person name="Liu H."/>
            <person name="Armbruster J."/>
            <person name="Xie Y."/>
            <person name="Kirby M.L."/>
            <person name="Tian Y."/>
            <person name="Flanagan M.E."/>
            <person name="Mu W."/>
            <person name="Waldbieser G.C."/>
        </authorList>
    </citation>
    <scope>NUCLEOTIDE SEQUENCE [LARGE SCALE GENOMIC DNA]</scope>
    <source>
        <strain evidence="6">SDA103</strain>
    </source>
</reference>
<reference evidence="7" key="2">
    <citation type="submission" date="2025-08" db="UniProtKB">
        <authorList>
            <consortium name="RefSeq"/>
        </authorList>
    </citation>
    <scope>IDENTIFICATION</scope>
    <source>
        <tissue evidence="7">Blood</tissue>
    </source>
</reference>
<feature type="domain" description="SOCS box" evidence="5">
    <location>
        <begin position="447"/>
        <end position="495"/>
    </location>
</feature>
<organism evidence="6 7">
    <name type="scientific">Ictalurus punctatus</name>
    <name type="common">Channel catfish</name>
    <name type="synonym">Silurus punctatus</name>
    <dbReference type="NCBI Taxonomy" id="7998"/>
    <lineage>
        <taxon>Eukaryota</taxon>
        <taxon>Metazoa</taxon>
        <taxon>Chordata</taxon>
        <taxon>Craniata</taxon>
        <taxon>Vertebrata</taxon>
        <taxon>Euteleostomi</taxon>
        <taxon>Actinopterygii</taxon>
        <taxon>Neopterygii</taxon>
        <taxon>Teleostei</taxon>
        <taxon>Ostariophysi</taxon>
        <taxon>Siluriformes</taxon>
        <taxon>Ictaluridae</taxon>
        <taxon>Ictalurus</taxon>
    </lineage>
</organism>
<keyword evidence="6" id="KW-1185">Reference proteome</keyword>
<accession>A0A2D0TBC9</accession>
<dbReference type="PROSITE" id="PS50088">
    <property type="entry name" value="ANK_REPEAT"/>
    <property type="match status" value="2"/>
</dbReference>
<dbReference type="RefSeq" id="XP_017352005.1">
    <property type="nucleotide sequence ID" value="XM_017496516.3"/>
</dbReference>